<reference evidence="4" key="1">
    <citation type="journal article" date="2016" name="Front. Microbiol.">
        <title>Complete Genome Sequence of Clostridium estertheticum DSM 8809, a Microbe Identified in Spoiled Vacuum Packed Beef.</title>
        <authorList>
            <person name="Yu Z."/>
            <person name="Gunn L."/>
            <person name="Brennan E."/>
            <person name="Reid R."/>
            <person name="Wall P.G."/>
            <person name="Gaora O.P."/>
            <person name="Hurley D."/>
            <person name="Bolton D."/>
            <person name="Fanning S."/>
        </authorList>
    </citation>
    <scope>NUCLEOTIDE SEQUENCE [LARGE SCALE GENOMIC DNA]</scope>
    <source>
        <strain evidence="4">DSM 8809</strain>
    </source>
</reference>
<evidence type="ECO:0000313" key="3">
    <source>
        <dbReference type="EMBL" id="APC40743.1"/>
    </source>
</evidence>
<dbReference type="Gene3D" id="3.40.309.10">
    <property type="entry name" value="Aldehyde Dehydrogenase, Chain A, domain 2"/>
    <property type="match status" value="1"/>
</dbReference>
<evidence type="ECO:0000313" key="4">
    <source>
        <dbReference type="Proteomes" id="UP000182569"/>
    </source>
</evidence>
<feature type="domain" description="Aldehyde dehydrogenase" evidence="2">
    <location>
        <begin position="3"/>
        <end position="264"/>
    </location>
</feature>
<evidence type="ECO:0000256" key="1">
    <source>
        <dbReference type="ARBA" id="ARBA00023002"/>
    </source>
</evidence>
<evidence type="ECO:0000259" key="2">
    <source>
        <dbReference type="Pfam" id="PF00171"/>
    </source>
</evidence>
<dbReference type="CDD" id="cd07122">
    <property type="entry name" value="ALDH_F20_ACDH"/>
    <property type="match status" value="1"/>
</dbReference>
<dbReference type="SUPFAM" id="SSF53720">
    <property type="entry name" value="ALDH-like"/>
    <property type="match status" value="1"/>
</dbReference>
<dbReference type="GO" id="GO:0016620">
    <property type="term" value="F:oxidoreductase activity, acting on the aldehyde or oxo group of donors, NAD or NADP as acceptor"/>
    <property type="evidence" value="ECO:0007669"/>
    <property type="project" value="InterPro"/>
</dbReference>
<dbReference type="InterPro" id="IPR016161">
    <property type="entry name" value="Ald_DH/histidinol_DH"/>
</dbReference>
<proteinExistence type="predicted"/>
<dbReference type="InterPro" id="IPR016163">
    <property type="entry name" value="Ald_DH_C"/>
</dbReference>
<dbReference type="OrthoDB" id="9804734at2"/>
<dbReference type="Gene3D" id="3.40.605.10">
    <property type="entry name" value="Aldehyde Dehydrogenase, Chain A, domain 1"/>
    <property type="match status" value="1"/>
</dbReference>
<dbReference type="Proteomes" id="UP000182569">
    <property type="component" value="Chromosome"/>
</dbReference>
<dbReference type="Pfam" id="PF00171">
    <property type="entry name" value="Aldedh"/>
    <property type="match status" value="1"/>
</dbReference>
<dbReference type="EMBL" id="CP015756">
    <property type="protein sequence ID" value="APC40743.1"/>
    <property type="molecule type" value="Genomic_DNA"/>
</dbReference>
<keyword evidence="4" id="KW-1185">Reference proteome</keyword>
<dbReference type="InterPro" id="IPR015590">
    <property type="entry name" value="Aldehyde_DH_dom"/>
</dbReference>
<name>A0A1J0GHI5_9CLOT</name>
<keyword evidence="1" id="KW-0560">Oxidoreductase</keyword>
<sequence length="456" mass="49149">MNNKECINEMVAKAKKAQAGIANYNQEQVDDLVRVIGKVIFDNAELLAKEAVTETGMGVYEDKVAKHIGKSRTIWNSLKGKKSVDIIGSEEGKEGIVLVAKPKGVIASITPTTNPIVTPMCNAMFALKGRNSIIVAPHPRSKKCSTHTVKLMNDELRKLGAPENLIQIIEEPSVELTGELMAAVDVVVATGGMGMVRAAYSSGKPAFGVGAGNVQAIIDRDYDYDKAAKDIIAGRKFDNGIICSGEQSIIAPIEKHAEIMKAFINNGAYYIEDEKNIEKFRNAMFPNGKINGKLVGQSVQFIANVAGVTVPAATKVIILKTKGIGSLDVLNKEKMFPIMITMTYNTFEEGVELAKANLLFEGAGHTAAIHSNNKAHIELAGIELPISRLIVNQVSSTGTGGSFNNGFNPSTTLGCGSWGNNSISENFTYTHLINISRIGYFNKDAKIPTTEEIWSK</sequence>
<dbReference type="RefSeq" id="WP_071613033.1">
    <property type="nucleotide sequence ID" value="NZ_CP015756.1"/>
</dbReference>
<dbReference type="KEGG" id="ceu:A7L45_11960"/>
<dbReference type="STRING" id="1552.A7L45_11960"/>
<protein>
    <submittedName>
        <fullName evidence="3">Succinate-semialdehyde dehydrogenase</fullName>
    </submittedName>
</protein>
<dbReference type="PANTHER" id="PTHR11699">
    <property type="entry name" value="ALDEHYDE DEHYDROGENASE-RELATED"/>
    <property type="match status" value="1"/>
</dbReference>
<accession>A0A1J0GHI5</accession>
<dbReference type="InterPro" id="IPR016162">
    <property type="entry name" value="Ald_DH_N"/>
</dbReference>
<dbReference type="AlphaFoldDB" id="A0A1J0GHI5"/>
<organism evidence="3 4">
    <name type="scientific">Clostridium estertheticum subsp. estertheticum</name>
    <dbReference type="NCBI Taxonomy" id="1552"/>
    <lineage>
        <taxon>Bacteria</taxon>
        <taxon>Bacillati</taxon>
        <taxon>Bacillota</taxon>
        <taxon>Clostridia</taxon>
        <taxon>Eubacteriales</taxon>
        <taxon>Clostridiaceae</taxon>
        <taxon>Clostridium</taxon>
    </lineage>
</organism>
<gene>
    <name evidence="3" type="ORF">A7L45_11960</name>
</gene>